<evidence type="ECO:0000256" key="16">
    <source>
        <dbReference type="ARBA" id="ARBA00029570"/>
    </source>
</evidence>
<evidence type="ECO:0000256" key="13">
    <source>
        <dbReference type="ARBA" id="ARBA00022777"/>
    </source>
</evidence>
<dbReference type="UniPathway" id="UPA00148">
    <property type="reaction ID" value="UER00236"/>
</dbReference>
<dbReference type="SUPFAM" id="SSF52540">
    <property type="entry name" value="P-loop containing nucleoside triphosphate hydrolases"/>
    <property type="match status" value="1"/>
</dbReference>
<dbReference type="GO" id="GO:0005524">
    <property type="term" value="F:ATP binding"/>
    <property type="evidence" value="ECO:0007669"/>
    <property type="project" value="UniProtKB-KW"/>
</dbReference>
<feature type="binding site" evidence="19">
    <location>
        <position position="78"/>
    </location>
    <ligand>
        <name>GTP</name>
        <dbReference type="ChEBI" id="CHEBI:37565"/>
    </ligand>
</feature>
<dbReference type="RefSeq" id="WP_111446371.1">
    <property type="nucleotide sequence ID" value="NZ_QKZK01000022.1"/>
</dbReference>
<keyword evidence="14" id="KW-0067">ATP-binding</keyword>
<evidence type="ECO:0000256" key="2">
    <source>
        <dbReference type="ARBA" id="ARBA00000711"/>
    </source>
</evidence>
<evidence type="ECO:0000256" key="1">
    <source>
        <dbReference type="ARBA" id="ARBA00000312"/>
    </source>
</evidence>
<evidence type="ECO:0000256" key="3">
    <source>
        <dbReference type="ARBA" id="ARBA00001522"/>
    </source>
</evidence>
<feature type="active site" description="GMP-histidine intermediate" evidence="18">
    <location>
        <position position="48"/>
    </location>
</feature>
<comment type="pathway">
    <text evidence="5">Cofactor biosynthesis; adenosylcobalamin biosynthesis; adenosylcobalamin from cob(II)yrinate a,c-diamide: step 6/7.</text>
</comment>
<dbReference type="EMBL" id="QKZK01000022">
    <property type="protein sequence ID" value="PZX13843.1"/>
    <property type="molecule type" value="Genomic_DNA"/>
</dbReference>
<accession>A0A2W7N2B4</accession>
<gene>
    <name evidence="20" type="ORF">LX69_02523</name>
</gene>
<feature type="binding site" evidence="19">
    <location>
        <begin position="7"/>
        <end position="14"/>
    </location>
    <ligand>
        <name>GTP</name>
        <dbReference type="ChEBI" id="CHEBI:37565"/>
    </ligand>
</feature>
<evidence type="ECO:0000256" key="8">
    <source>
        <dbReference type="ARBA" id="ARBA00012016"/>
    </source>
</evidence>
<dbReference type="PIRSF" id="PIRSF006135">
    <property type="entry name" value="CobU"/>
    <property type="match status" value="1"/>
</dbReference>
<dbReference type="Proteomes" id="UP000249239">
    <property type="component" value="Unassembled WGS sequence"/>
</dbReference>
<proteinExistence type="inferred from homology"/>
<keyword evidence="15 19" id="KW-0342">GTP-binding</keyword>
<name>A0A2W7N2B4_9BACT</name>
<dbReference type="PANTHER" id="PTHR34848:SF1">
    <property type="entry name" value="BIFUNCTIONAL ADENOSYLCOBALAMIN BIOSYNTHESIS PROTEIN COBU"/>
    <property type="match status" value="1"/>
</dbReference>
<dbReference type="Pfam" id="PF02283">
    <property type="entry name" value="CobU"/>
    <property type="match status" value="1"/>
</dbReference>
<dbReference type="GO" id="GO:0043752">
    <property type="term" value="F:adenosylcobinamide kinase activity"/>
    <property type="evidence" value="ECO:0007669"/>
    <property type="project" value="UniProtKB-EC"/>
</dbReference>
<feature type="binding site" evidence="19">
    <location>
        <begin position="32"/>
        <end position="34"/>
    </location>
    <ligand>
        <name>GTP</name>
        <dbReference type="ChEBI" id="CHEBI:37565"/>
    </ligand>
</feature>
<protein>
    <recommendedName>
        <fullName evidence="16">Adenosylcobinamide kinase</fullName>
        <ecNumber evidence="8">2.7.1.156</ecNumber>
        <ecNumber evidence="9">2.7.7.62</ecNumber>
    </recommendedName>
    <alternativeName>
        <fullName evidence="17">Adenosylcobinamide-phosphate guanylyltransferase</fullName>
    </alternativeName>
</protein>
<evidence type="ECO:0000256" key="6">
    <source>
        <dbReference type="ARBA" id="ARBA00005159"/>
    </source>
</evidence>
<dbReference type="GO" id="GO:0005525">
    <property type="term" value="F:GTP binding"/>
    <property type="evidence" value="ECO:0007669"/>
    <property type="project" value="UniProtKB-KW"/>
</dbReference>
<comment type="catalytic activity">
    <reaction evidence="1">
        <text>adenosylcob(III)inamide + ATP = adenosylcob(III)inamide phosphate + ADP + H(+)</text>
        <dbReference type="Rhea" id="RHEA:15769"/>
        <dbReference type="ChEBI" id="CHEBI:2480"/>
        <dbReference type="ChEBI" id="CHEBI:15378"/>
        <dbReference type="ChEBI" id="CHEBI:30616"/>
        <dbReference type="ChEBI" id="CHEBI:58502"/>
        <dbReference type="ChEBI" id="CHEBI:456216"/>
        <dbReference type="EC" id="2.7.1.156"/>
    </reaction>
</comment>
<dbReference type="PANTHER" id="PTHR34848">
    <property type="match status" value="1"/>
</dbReference>
<comment type="similarity">
    <text evidence="7">Belongs to the CobU/CobP family.</text>
</comment>
<keyword evidence="11 20" id="KW-0808">Transferase</keyword>
<evidence type="ECO:0000256" key="5">
    <source>
        <dbReference type="ARBA" id="ARBA00004692"/>
    </source>
</evidence>
<feature type="binding site" evidence="19">
    <location>
        <position position="60"/>
    </location>
    <ligand>
        <name>GTP</name>
        <dbReference type="ChEBI" id="CHEBI:37565"/>
    </ligand>
</feature>
<dbReference type="InterPro" id="IPR003203">
    <property type="entry name" value="CobU/CobP"/>
</dbReference>
<evidence type="ECO:0000313" key="20">
    <source>
        <dbReference type="EMBL" id="PZX13843.1"/>
    </source>
</evidence>
<organism evidence="20 21">
    <name type="scientific">Breznakibacter xylanolyticus</name>
    <dbReference type="NCBI Taxonomy" id="990"/>
    <lineage>
        <taxon>Bacteria</taxon>
        <taxon>Pseudomonadati</taxon>
        <taxon>Bacteroidota</taxon>
        <taxon>Bacteroidia</taxon>
        <taxon>Marinilabiliales</taxon>
        <taxon>Marinilabiliaceae</taxon>
        <taxon>Breznakibacter</taxon>
    </lineage>
</organism>
<keyword evidence="10" id="KW-0169">Cobalamin biosynthesis</keyword>
<evidence type="ECO:0000256" key="7">
    <source>
        <dbReference type="ARBA" id="ARBA00007490"/>
    </source>
</evidence>
<evidence type="ECO:0000256" key="19">
    <source>
        <dbReference type="PIRSR" id="PIRSR006135-2"/>
    </source>
</evidence>
<sequence length="172" mass="19786">MFVLITGGQRSGKSAFAQNLALKLSDTPVYLATSRIWDEDHRQRILRHQQDRDARWTNLEEEKYLYRHDFSQKVVLLDCITLWLTNIFFDLQSDVDQSLVMAKEIIDRLLEQDFTLIAVTNEIGMGGHGANDVQRKFTDLQGWCNQYLASRADNVLLMVSGLPLEVKGNLLQ</sequence>
<evidence type="ECO:0000256" key="9">
    <source>
        <dbReference type="ARBA" id="ARBA00012523"/>
    </source>
</evidence>
<evidence type="ECO:0000256" key="4">
    <source>
        <dbReference type="ARBA" id="ARBA00003889"/>
    </source>
</evidence>
<evidence type="ECO:0000256" key="18">
    <source>
        <dbReference type="PIRSR" id="PIRSR006135-1"/>
    </source>
</evidence>
<evidence type="ECO:0000256" key="15">
    <source>
        <dbReference type="ARBA" id="ARBA00023134"/>
    </source>
</evidence>
<dbReference type="GO" id="GO:0008820">
    <property type="term" value="F:cobinamide phosphate guanylyltransferase activity"/>
    <property type="evidence" value="ECO:0007669"/>
    <property type="project" value="UniProtKB-EC"/>
</dbReference>
<dbReference type="EC" id="2.7.7.62" evidence="9"/>
<reference evidence="20 21" key="1">
    <citation type="submission" date="2018-06" db="EMBL/GenBank/DDBJ databases">
        <title>Genomic Encyclopedia of Archaeal and Bacterial Type Strains, Phase II (KMG-II): from individual species to whole genera.</title>
        <authorList>
            <person name="Goeker M."/>
        </authorList>
    </citation>
    <scope>NUCLEOTIDE SEQUENCE [LARGE SCALE GENOMIC DNA]</scope>
    <source>
        <strain evidence="20 21">DSM 6779</strain>
    </source>
</reference>
<dbReference type="GO" id="GO:0009236">
    <property type="term" value="P:cobalamin biosynthetic process"/>
    <property type="evidence" value="ECO:0007669"/>
    <property type="project" value="UniProtKB-UniPathway"/>
</dbReference>
<dbReference type="AlphaFoldDB" id="A0A2W7N2B4"/>
<dbReference type="CDD" id="cd00544">
    <property type="entry name" value="CobU"/>
    <property type="match status" value="1"/>
</dbReference>
<keyword evidence="13 20" id="KW-0418">Kinase</keyword>
<keyword evidence="12 19" id="KW-0547">Nucleotide-binding</keyword>
<dbReference type="InterPro" id="IPR027417">
    <property type="entry name" value="P-loop_NTPase"/>
</dbReference>
<comment type="catalytic activity">
    <reaction evidence="3">
        <text>adenosylcob(III)inamide + GTP = adenosylcob(III)inamide phosphate + GDP + H(+)</text>
        <dbReference type="Rhea" id="RHEA:15765"/>
        <dbReference type="ChEBI" id="CHEBI:2480"/>
        <dbReference type="ChEBI" id="CHEBI:15378"/>
        <dbReference type="ChEBI" id="CHEBI:37565"/>
        <dbReference type="ChEBI" id="CHEBI:58189"/>
        <dbReference type="ChEBI" id="CHEBI:58502"/>
        <dbReference type="EC" id="2.7.1.156"/>
    </reaction>
</comment>
<dbReference type="Gene3D" id="3.40.50.300">
    <property type="entry name" value="P-loop containing nucleotide triphosphate hydrolases"/>
    <property type="match status" value="1"/>
</dbReference>
<dbReference type="EC" id="2.7.1.156" evidence="8"/>
<evidence type="ECO:0000256" key="17">
    <source>
        <dbReference type="ARBA" id="ARBA00030571"/>
    </source>
</evidence>
<comment type="caution">
    <text evidence="20">The sequence shown here is derived from an EMBL/GenBank/DDBJ whole genome shotgun (WGS) entry which is preliminary data.</text>
</comment>
<evidence type="ECO:0000256" key="12">
    <source>
        <dbReference type="ARBA" id="ARBA00022741"/>
    </source>
</evidence>
<keyword evidence="20" id="KW-0548">Nucleotidyltransferase</keyword>
<evidence type="ECO:0000256" key="14">
    <source>
        <dbReference type="ARBA" id="ARBA00022840"/>
    </source>
</evidence>
<comment type="catalytic activity">
    <reaction evidence="2">
        <text>adenosylcob(III)inamide phosphate + GTP + H(+) = adenosylcob(III)inamide-GDP + diphosphate</text>
        <dbReference type="Rhea" id="RHEA:22712"/>
        <dbReference type="ChEBI" id="CHEBI:15378"/>
        <dbReference type="ChEBI" id="CHEBI:33019"/>
        <dbReference type="ChEBI" id="CHEBI:37565"/>
        <dbReference type="ChEBI" id="CHEBI:58502"/>
        <dbReference type="ChEBI" id="CHEBI:60487"/>
        <dbReference type="EC" id="2.7.7.62"/>
    </reaction>
</comment>
<evidence type="ECO:0000256" key="11">
    <source>
        <dbReference type="ARBA" id="ARBA00022679"/>
    </source>
</evidence>
<comment type="pathway">
    <text evidence="6">Cofactor biosynthesis; adenosylcobalamin biosynthesis; adenosylcobalamin from cob(II)yrinate a,c-diamide: step 5/7.</text>
</comment>
<evidence type="ECO:0000313" key="21">
    <source>
        <dbReference type="Proteomes" id="UP000249239"/>
    </source>
</evidence>
<evidence type="ECO:0000256" key="10">
    <source>
        <dbReference type="ARBA" id="ARBA00022573"/>
    </source>
</evidence>
<comment type="function">
    <text evidence="4">Catalyzes ATP-dependent phosphorylation of adenosylcobinamide and addition of GMP to adenosylcobinamide phosphate.</text>
</comment>
<keyword evidence="21" id="KW-1185">Reference proteome</keyword>
<dbReference type="OrthoDB" id="9799422at2"/>